<evidence type="ECO:0000313" key="2">
    <source>
        <dbReference type="EMBL" id="GGS27788.1"/>
    </source>
</evidence>
<accession>A0ABQ2SG12</accession>
<proteinExistence type="predicted"/>
<dbReference type="Pfam" id="PF09619">
    <property type="entry name" value="YscW"/>
    <property type="match status" value="1"/>
</dbReference>
<dbReference type="Proteomes" id="UP000620633">
    <property type="component" value="Unassembled WGS sequence"/>
</dbReference>
<feature type="chain" id="PRO_5045632548" evidence="1">
    <location>
        <begin position="36"/>
        <end position="172"/>
    </location>
</feature>
<dbReference type="RefSeq" id="WP_189101200.1">
    <property type="nucleotide sequence ID" value="NZ_BMQO01000007.1"/>
</dbReference>
<gene>
    <name evidence="2" type="ORF">GCM10008961_19190</name>
</gene>
<comment type="caution">
    <text evidence="2">The sequence shown here is derived from an EMBL/GenBank/DDBJ whole genome shotgun (WGS) entry which is preliminary data.</text>
</comment>
<reference evidence="3" key="1">
    <citation type="journal article" date="2019" name="Int. J. Syst. Evol. Microbiol.">
        <title>The Global Catalogue of Microorganisms (GCM) 10K type strain sequencing project: providing services to taxonomists for standard genome sequencing and annotation.</title>
        <authorList>
            <consortium name="The Broad Institute Genomics Platform"/>
            <consortium name="The Broad Institute Genome Sequencing Center for Infectious Disease"/>
            <person name="Wu L."/>
            <person name="Ma J."/>
        </authorList>
    </citation>
    <scope>NUCLEOTIDE SEQUENCE [LARGE SCALE GENOMIC DNA]</scope>
    <source>
        <strain evidence="3">JCM 31406</strain>
    </source>
</reference>
<feature type="signal peptide" evidence="1">
    <location>
        <begin position="1"/>
        <end position="35"/>
    </location>
</feature>
<sequence>MNFLTKSAHLPSGAHLRAALLTTLLTGPLIPVAHAQQTPTQARAGTILLSPVVAQITLTPIDAPPSRDIPAGWREIRGELRTATNTRQSFPAGTQARVTVRDTAAPDRALVTVTFPVSRLPAPYWLTFNPARLQKGHTYTVQATLSSAAGKTLWNSAPTPLPTTPRAVLNLR</sequence>
<evidence type="ECO:0000313" key="3">
    <source>
        <dbReference type="Proteomes" id="UP000620633"/>
    </source>
</evidence>
<dbReference type="EMBL" id="BMQO01000007">
    <property type="protein sequence ID" value="GGS27788.1"/>
    <property type="molecule type" value="Genomic_DNA"/>
</dbReference>
<organism evidence="2 3">
    <name type="scientific">Deinococcus knuensis</name>
    <dbReference type="NCBI Taxonomy" id="1837380"/>
    <lineage>
        <taxon>Bacteria</taxon>
        <taxon>Thermotogati</taxon>
        <taxon>Deinococcota</taxon>
        <taxon>Deinococci</taxon>
        <taxon>Deinococcales</taxon>
        <taxon>Deinococcaceae</taxon>
        <taxon>Deinococcus</taxon>
    </lineage>
</organism>
<keyword evidence="1" id="KW-0732">Signal</keyword>
<dbReference type="InterPro" id="IPR039366">
    <property type="entry name" value="Pilotin"/>
</dbReference>
<protein>
    <submittedName>
        <fullName evidence="2">Uncharacterized protein</fullName>
    </submittedName>
</protein>
<evidence type="ECO:0000256" key="1">
    <source>
        <dbReference type="SAM" id="SignalP"/>
    </source>
</evidence>
<name>A0ABQ2SG12_9DEIO</name>
<keyword evidence="3" id="KW-1185">Reference proteome</keyword>